<evidence type="ECO:0000259" key="3">
    <source>
        <dbReference type="Pfam" id="PF21348"/>
    </source>
</evidence>
<dbReference type="InterPro" id="IPR015943">
    <property type="entry name" value="WD40/YVTN_repeat-like_dom_sf"/>
</dbReference>
<sequence>MLVSWRISGDDPLALAFNVYRDGKKLNAKPLAFATNFVDKTGVAGSRYTLKTVIKGKEGPSVAETAALKDGFLTIPLDKPKGGVTPDGVAYEYTANDASVGDLDGDGRYEIVLKWDPTNSKDNAFSGYTGPVLLDAYTLDGKRLWRIDLGRNIRAGAHYTQFQVFDFDGDGRAEIAVRTSDGTVDGTGKVLGDANADWRGGPIETPTKDKTGAEIKPDGAMVAKLTGRILKGPEFLTVFDGRTGAALDSVPFAAPRDPTTDAPATEQMTKLWGDGYANRSDRFLAGTAYLDGVHPSIIMGRGYYARTTVSAWDFRNGKITQRWLFDSAAPGVPEGFGGQGNHQLAIGDANGDGRDEIVYGSMALDADGKPLWTAKLYHGDALHLGDLDPERPGMERFGVNESPKANGGIGSAMLDAKTGEVLWTTPTESDTGRGVAFDIDPRFPGAEAWASNSSTLYTVKGKPIEGVKHPPQMNFGVWWDGDELRELLDRNKIFKWDWLKGESKVLLNAEGMTSNNGTKATPTLSADILGDWREEVILRSEDNTFLRIYVTPYPTDRRLVTLMHDPVYRAGIAWQNTAYNQPPHTSFYLGHGMKNPERPNIVTIKVKP</sequence>
<dbReference type="PANTHER" id="PTHR43118:SF1">
    <property type="entry name" value="RHAMNOGALACTURONAN LYASE (EUROFUNG)"/>
    <property type="match status" value="1"/>
</dbReference>
<name>A0A2T9JS99_9CAUL</name>
<feature type="domain" description="Rhamnogalacturonan I lyase beta-sheet" evidence="2">
    <location>
        <begin position="2"/>
        <end position="65"/>
    </location>
</feature>
<dbReference type="InterPro" id="IPR049366">
    <property type="entry name" value="RGL11_C"/>
</dbReference>
<dbReference type="Proteomes" id="UP000245073">
    <property type="component" value="Unassembled WGS sequence"/>
</dbReference>
<dbReference type="InterPro" id="IPR013783">
    <property type="entry name" value="Ig-like_fold"/>
</dbReference>
<dbReference type="Gene3D" id="2.60.40.10">
    <property type="entry name" value="Immunoglobulins"/>
    <property type="match status" value="1"/>
</dbReference>
<reference evidence="4 5" key="1">
    <citation type="submission" date="2018-04" db="EMBL/GenBank/DDBJ databases">
        <title>The genome sequence of Caulobacter sp. 744.</title>
        <authorList>
            <person name="Gao J."/>
            <person name="Sun J."/>
        </authorList>
    </citation>
    <scope>NUCLEOTIDE SEQUENCE [LARGE SCALE GENOMIC DNA]</scope>
    <source>
        <strain evidence="4 5">774</strain>
    </source>
</reference>
<dbReference type="PANTHER" id="PTHR43118">
    <property type="entry name" value="RHAMNOGALACTURONAN LYASE (EUROFUNG)"/>
    <property type="match status" value="1"/>
</dbReference>
<protein>
    <submittedName>
        <fullName evidence="4">Uncharacterized protein</fullName>
    </submittedName>
</protein>
<dbReference type="AlphaFoldDB" id="A0A2T9JS99"/>
<gene>
    <name evidence="4" type="ORF">DDF67_15850</name>
</gene>
<dbReference type="InterPro" id="IPR041624">
    <property type="entry name" value="RGI_lyase"/>
</dbReference>
<dbReference type="EMBL" id="QDKQ01000056">
    <property type="protein sequence ID" value="PVM86567.1"/>
    <property type="molecule type" value="Genomic_DNA"/>
</dbReference>
<evidence type="ECO:0000256" key="1">
    <source>
        <dbReference type="SAM" id="MobiDB-lite"/>
    </source>
</evidence>
<evidence type="ECO:0000259" key="2">
    <source>
        <dbReference type="Pfam" id="PF18370"/>
    </source>
</evidence>
<organism evidence="4 5">
    <name type="scientific">Caulobacter endophyticus</name>
    <dbReference type="NCBI Taxonomy" id="2172652"/>
    <lineage>
        <taxon>Bacteria</taxon>
        <taxon>Pseudomonadati</taxon>
        <taxon>Pseudomonadota</taxon>
        <taxon>Alphaproteobacteria</taxon>
        <taxon>Caulobacterales</taxon>
        <taxon>Caulobacteraceae</taxon>
        <taxon>Caulobacter</taxon>
    </lineage>
</organism>
<feature type="domain" description="Rhamnogalacturonan lyase family 11 C-terminal" evidence="3">
    <location>
        <begin position="73"/>
        <end position="199"/>
    </location>
</feature>
<feature type="region of interest" description="Disordered" evidence="1">
    <location>
        <begin position="188"/>
        <end position="210"/>
    </location>
</feature>
<dbReference type="SUPFAM" id="SSF69318">
    <property type="entry name" value="Integrin alpha N-terminal domain"/>
    <property type="match status" value="1"/>
</dbReference>
<evidence type="ECO:0000313" key="4">
    <source>
        <dbReference type="EMBL" id="PVM86567.1"/>
    </source>
</evidence>
<proteinExistence type="predicted"/>
<dbReference type="Pfam" id="PF21348">
    <property type="entry name" value="RGL11_C"/>
    <property type="match status" value="2"/>
</dbReference>
<dbReference type="InterPro" id="IPR028994">
    <property type="entry name" value="Integrin_alpha_N"/>
</dbReference>
<evidence type="ECO:0000313" key="5">
    <source>
        <dbReference type="Proteomes" id="UP000245073"/>
    </source>
</evidence>
<dbReference type="Pfam" id="PF18370">
    <property type="entry name" value="RGI_lyase"/>
    <property type="match status" value="1"/>
</dbReference>
<feature type="domain" description="Rhamnogalacturonan lyase family 11 C-terminal" evidence="3">
    <location>
        <begin position="207"/>
        <end position="599"/>
    </location>
</feature>
<dbReference type="InterPro" id="IPR034641">
    <property type="entry name" value="RGL11"/>
</dbReference>
<dbReference type="Gene3D" id="2.130.10.10">
    <property type="entry name" value="YVTN repeat-like/Quinoprotein amine dehydrogenase"/>
    <property type="match status" value="1"/>
</dbReference>
<dbReference type="CDD" id="cd10318">
    <property type="entry name" value="RGL11"/>
    <property type="match status" value="1"/>
</dbReference>
<accession>A0A2T9JS99</accession>
<comment type="caution">
    <text evidence="4">The sequence shown here is derived from an EMBL/GenBank/DDBJ whole genome shotgun (WGS) entry which is preliminary data.</text>
</comment>
<keyword evidence="5" id="KW-1185">Reference proteome</keyword>